<dbReference type="SUPFAM" id="SSF54060">
    <property type="entry name" value="His-Me finger endonucleases"/>
    <property type="match status" value="1"/>
</dbReference>
<dbReference type="Gene3D" id="3.40.570.10">
    <property type="entry name" value="Extracellular Endonuclease, subunit A"/>
    <property type="match status" value="1"/>
</dbReference>
<protein>
    <submittedName>
        <fullName evidence="3">DNA/RNA non-specific endonuclease</fullName>
    </submittedName>
</protein>
<dbReference type="RefSeq" id="WP_248432760.1">
    <property type="nucleotide sequence ID" value="NZ_CP096205.1"/>
</dbReference>
<evidence type="ECO:0000259" key="2">
    <source>
        <dbReference type="SMART" id="SM00892"/>
    </source>
</evidence>
<dbReference type="InterPro" id="IPR044925">
    <property type="entry name" value="His-Me_finger_sf"/>
</dbReference>
<dbReference type="InterPro" id="IPR044929">
    <property type="entry name" value="DNA/RNA_non-sp_Endonuclease_sf"/>
</dbReference>
<dbReference type="InterPro" id="IPR020821">
    <property type="entry name" value="ENPP1-3/EXOG-like_nuc-like"/>
</dbReference>
<feature type="domain" description="ENPP1-3/EXOG-like endonuclease/phosphodiesterase" evidence="1">
    <location>
        <begin position="62"/>
        <end position="254"/>
    </location>
</feature>
<dbReference type="InterPro" id="IPR040255">
    <property type="entry name" value="Non-specific_endonuclease"/>
</dbReference>
<evidence type="ECO:0000259" key="1">
    <source>
        <dbReference type="SMART" id="SM00477"/>
    </source>
</evidence>
<dbReference type="PANTHER" id="PTHR13966:SF5">
    <property type="entry name" value="ENDONUCLEASE G, MITOCHONDRIAL"/>
    <property type="match status" value="1"/>
</dbReference>
<dbReference type="Proteomes" id="UP000830583">
    <property type="component" value="Chromosome"/>
</dbReference>
<dbReference type="SMART" id="SM00892">
    <property type="entry name" value="Endonuclease_NS"/>
    <property type="match status" value="1"/>
</dbReference>
<keyword evidence="3" id="KW-0378">Hydrolase</keyword>
<keyword evidence="4" id="KW-1185">Reference proteome</keyword>
<dbReference type="InterPro" id="IPR001604">
    <property type="entry name" value="Endo_G_ENPP1-like_dom"/>
</dbReference>
<dbReference type="Pfam" id="PF01223">
    <property type="entry name" value="Endonuclease_NS"/>
    <property type="match status" value="1"/>
</dbReference>
<proteinExistence type="predicted"/>
<organism evidence="3 4">
    <name type="scientific">Flavobacterium azooxidireducens</name>
    <dbReference type="NCBI Taxonomy" id="1871076"/>
    <lineage>
        <taxon>Bacteria</taxon>
        <taxon>Pseudomonadati</taxon>
        <taxon>Bacteroidota</taxon>
        <taxon>Flavobacteriia</taxon>
        <taxon>Flavobacteriales</taxon>
        <taxon>Flavobacteriaceae</taxon>
        <taxon>Flavobacterium</taxon>
    </lineage>
</organism>
<dbReference type="CDD" id="cd00091">
    <property type="entry name" value="NUC"/>
    <property type="match status" value="1"/>
</dbReference>
<evidence type="ECO:0000313" key="3">
    <source>
        <dbReference type="EMBL" id="UPQ77808.1"/>
    </source>
</evidence>
<keyword evidence="3" id="KW-0255">Endonuclease</keyword>
<gene>
    <name evidence="3" type="ORF">M0M57_09205</name>
</gene>
<dbReference type="SMART" id="SM00477">
    <property type="entry name" value="NUC"/>
    <property type="match status" value="1"/>
</dbReference>
<dbReference type="PANTHER" id="PTHR13966">
    <property type="entry name" value="ENDONUCLEASE RELATED"/>
    <property type="match status" value="1"/>
</dbReference>
<reference evidence="3" key="1">
    <citation type="submission" date="2022-04" db="EMBL/GenBank/DDBJ databases">
        <title>Consumption of N2O by Flavobacterium azooxidireducens sp. nov. isolated from Decomposing Leaf Litter of Phragmites australis (Cav.).</title>
        <authorList>
            <person name="Behrendt U."/>
            <person name="Spanner T."/>
            <person name="Augustin J."/>
            <person name="Horn M.A."/>
            <person name="Kolb S."/>
            <person name="Ulrich A."/>
        </authorList>
    </citation>
    <scope>NUCLEOTIDE SEQUENCE</scope>
    <source>
        <strain evidence="3">IGB 4-14</strain>
    </source>
</reference>
<accession>A0ABY4KAI4</accession>
<feature type="domain" description="DNA/RNA non-specific endonuclease/pyrophosphatase/phosphodiesterase" evidence="2">
    <location>
        <begin position="61"/>
        <end position="254"/>
    </location>
</feature>
<name>A0ABY4KAI4_9FLAO</name>
<dbReference type="EMBL" id="CP096205">
    <property type="protein sequence ID" value="UPQ77808.1"/>
    <property type="molecule type" value="Genomic_DNA"/>
</dbReference>
<evidence type="ECO:0000313" key="4">
    <source>
        <dbReference type="Proteomes" id="UP000830583"/>
    </source>
</evidence>
<sequence length="271" mass="31680">MSKIIFIAKLVLIFSVCVSCRDNYVLKEGGSDSQIINQEFAKIDWNNFDFYPTSTTGQVIKHTHYTLSYKEEHEQAEWVAYELKSGISSYSDFKRPYFIEDPKVKTRSADWRNYKNSGYDKGHLCPAGDMKFSKKAYNETFYTSNISPQKSDFNAGVWNRLEQKVRYWADKYDGLYVITGGVLEPNLKTIGEEDVSVPDYFYKVLFDVSNDKPRMIAFLVPHKNSDRPLYEFVVSVDELEELTGIDFFHHLPDEIENQIERNNDYKSWSFN</sequence>
<keyword evidence="3" id="KW-0540">Nuclease</keyword>
<dbReference type="GO" id="GO:0004519">
    <property type="term" value="F:endonuclease activity"/>
    <property type="evidence" value="ECO:0007669"/>
    <property type="project" value="UniProtKB-KW"/>
</dbReference>